<keyword evidence="1" id="KW-0677">Repeat</keyword>
<evidence type="ECO:0000313" key="3">
    <source>
        <dbReference type="EMBL" id="GAG21051.1"/>
    </source>
</evidence>
<evidence type="ECO:0000256" key="1">
    <source>
        <dbReference type="ARBA" id="ARBA00022737"/>
    </source>
</evidence>
<dbReference type="Gene3D" id="1.25.40.10">
    <property type="entry name" value="Tetratricopeptide repeat domain"/>
    <property type="match status" value="1"/>
</dbReference>
<feature type="non-terminal residue" evidence="3">
    <location>
        <position position="1"/>
    </location>
</feature>
<dbReference type="SMART" id="SM00028">
    <property type="entry name" value="TPR"/>
    <property type="match status" value="3"/>
</dbReference>
<dbReference type="Pfam" id="PF07719">
    <property type="entry name" value="TPR_2"/>
    <property type="match status" value="1"/>
</dbReference>
<keyword evidence="2" id="KW-0802">TPR repeat</keyword>
<dbReference type="EMBL" id="BARS01033012">
    <property type="protein sequence ID" value="GAG21051.1"/>
    <property type="molecule type" value="Genomic_DNA"/>
</dbReference>
<dbReference type="InterPro" id="IPR011990">
    <property type="entry name" value="TPR-like_helical_dom_sf"/>
</dbReference>
<proteinExistence type="predicted"/>
<organism evidence="3">
    <name type="scientific">marine sediment metagenome</name>
    <dbReference type="NCBI Taxonomy" id="412755"/>
    <lineage>
        <taxon>unclassified sequences</taxon>
        <taxon>metagenomes</taxon>
        <taxon>ecological metagenomes</taxon>
    </lineage>
</organism>
<feature type="non-terminal residue" evidence="3">
    <location>
        <position position="261"/>
    </location>
</feature>
<protein>
    <submittedName>
        <fullName evidence="3">Uncharacterized protein</fullName>
    </submittedName>
</protein>
<gene>
    <name evidence="3" type="ORF">S01H1_51171</name>
</gene>
<evidence type="ECO:0000256" key="2">
    <source>
        <dbReference type="ARBA" id="ARBA00022803"/>
    </source>
</evidence>
<sequence>WTAARESVATRLEALISREALDAELARSATFADHPPDEIIQRGSGWGTLERLRCEVAGERPFCSEALAFDDDSLTEAQVPWLALLNDGALPDLEPNAEPRGYMIQSEWHAMLDDAVSAGNTNWAAWLHLGVMRYQNGERDAAREAWSRSLEAVRTPWALRNLALLAWEAGRFDEAAEHYAAALRLRPALLPLAVECGQNLIAMERSEVWLDLLDVLPEAIRTAGRIRLLEGQAALAVGDFDRVAQLFDGSLVIDDLREGER</sequence>
<accession>X0X7W1</accession>
<name>X0X7W1_9ZZZZ</name>
<dbReference type="InterPro" id="IPR019734">
    <property type="entry name" value="TPR_rpt"/>
</dbReference>
<comment type="caution">
    <text evidence="3">The sequence shown here is derived from an EMBL/GenBank/DDBJ whole genome shotgun (WGS) entry which is preliminary data.</text>
</comment>
<dbReference type="InterPro" id="IPR013105">
    <property type="entry name" value="TPR_2"/>
</dbReference>
<reference evidence="3" key="1">
    <citation type="journal article" date="2014" name="Front. Microbiol.">
        <title>High frequency of phylogenetically diverse reductive dehalogenase-homologous genes in deep subseafloor sedimentary metagenomes.</title>
        <authorList>
            <person name="Kawai M."/>
            <person name="Futagami T."/>
            <person name="Toyoda A."/>
            <person name="Takaki Y."/>
            <person name="Nishi S."/>
            <person name="Hori S."/>
            <person name="Arai W."/>
            <person name="Tsubouchi T."/>
            <person name="Morono Y."/>
            <person name="Uchiyama I."/>
            <person name="Ito T."/>
            <person name="Fujiyama A."/>
            <person name="Inagaki F."/>
            <person name="Takami H."/>
        </authorList>
    </citation>
    <scope>NUCLEOTIDE SEQUENCE</scope>
    <source>
        <strain evidence="3">Expedition CK06-06</strain>
    </source>
</reference>
<dbReference type="SUPFAM" id="SSF48452">
    <property type="entry name" value="TPR-like"/>
    <property type="match status" value="1"/>
</dbReference>
<dbReference type="AlphaFoldDB" id="X0X7W1"/>
<dbReference type="PROSITE" id="PS50005">
    <property type="entry name" value="TPR"/>
    <property type="match status" value="1"/>
</dbReference>